<dbReference type="RefSeq" id="WP_027788842.1">
    <property type="nucleotide sequence ID" value="NZ_BCNU01000026.1"/>
</dbReference>
<evidence type="ECO:0000313" key="2">
    <source>
        <dbReference type="Proteomes" id="UP000218103"/>
    </source>
</evidence>
<gene>
    <name evidence="1" type="ORF">CO711_08155</name>
</gene>
<sequence length="83" mass="9379">MMLEFETLEEFSVASEVRDATVTVKLRRMLNHKPTQCSPAPYCLDLAVGSVIQQHYGIDELRARETAARFLLTHVKGITPPLH</sequence>
<organism evidence="1 2">
    <name type="scientific">Burkholderia cepacia</name>
    <name type="common">Pseudomonas cepacia</name>
    <dbReference type="NCBI Taxonomy" id="292"/>
    <lineage>
        <taxon>Bacteria</taxon>
        <taxon>Pseudomonadati</taxon>
        <taxon>Pseudomonadota</taxon>
        <taxon>Betaproteobacteria</taxon>
        <taxon>Burkholderiales</taxon>
        <taxon>Burkholderiaceae</taxon>
        <taxon>Burkholderia</taxon>
        <taxon>Burkholderia cepacia complex</taxon>
    </lineage>
</organism>
<reference evidence="2" key="1">
    <citation type="submission" date="2017-09" db="EMBL/GenBank/DDBJ databases">
        <title>FDA dAtabase for Regulatory Grade micrObial Sequences (FDA-ARGOS): Supporting development and validation of Infectious Disease Dx tests.</title>
        <authorList>
            <person name="Minogue T."/>
            <person name="Wolcott M."/>
            <person name="Wasieloski L."/>
            <person name="Aguilar W."/>
            <person name="Moore D."/>
            <person name="Tallon L.J."/>
            <person name="Sadzewicz L."/>
            <person name="Ott S."/>
            <person name="Zhao X."/>
            <person name="Nagaraj S."/>
            <person name="Vavikolanu K."/>
            <person name="Aluvathingal J."/>
            <person name="Nadendla S."/>
            <person name="Sichtig H."/>
        </authorList>
    </citation>
    <scope>NUCLEOTIDE SEQUENCE [LARGE SCALE GENOMIC DNA]</scope>
    <source>
        <strain evidence="2">FDAARGOS_388</strain>
    </source>
</reference>
<proteinExistence type="predicted"/>
<evidence type="ECO:0000313" key="1">
    <source>
        <dbReference type="EMBL" id="ATF77423.1"/>
    </source>
</evidence>
<accession>A0ABM6NSD1</accession>
<keyword evidence="2" id="KW-1185">Reference proteome</keyword>
<dbReference type="EMBL" id="CP023518">
    <property type="protein sequence ID" value="ATF77423.1"/>
    <property type="molecule type" value="Genomic_DNA"/>
</dbReference>
<name>A0ABM6NSD1_BURCE</name>
<protein>
    <submittedName>
        <fullName evidence="1">Uncharacterized protein</fullName>
    </submittedName>
</protein>
<dbReference type="Proteomes" id="UP000218103">
    <property type="component" value="Chromosome 1"/>
</dbReference>